<dbReference type="InterPro" id="IPR050986">
    <property type="entry name" value="GutQ/KpsF_isomerases"/>
</dbReference>
<name>A0ABS7DMI8_9FIRM</name>
<accession>A0ABS7DMI8</accession>
<dbReference type="Gene3D" id="3.40.50.10490">
    <property type="entry name" value="Glucose-6-phosphate isomerase like protein, domain 1"/>
    <property type="match status" value="1"/>
</dbReference>
<evidence type="ECO:0000313" key="2">
    <source>
        <dbReference type="EMBL" id="MBW7572324.1"/>
    </source>
</evidence>
<dbReference type="PROSITE" id="PS51464">
    <property type="entry name" value="SIS"/>
    <property type="match status" value="1"/>
</dbReference>
<dbReference type="PANTHER" id="PTHR42745:SF1">
    <property type="entry name" value="ARABINOSE 5-PHOSPHATE ISOMERASE KDSD"/>
    <property type="match status" value="1"/>
</dbReference>
<feature type="domain" description="SIS" evidence="1">
    <location>
        <begin position="40"/>
        <end position="182"/>
    </location>
</feature>
<keyword evidence="3" id="KW-1185">Reference proteome</keyword>
<dbReference type="RefSeq" id="WP_219964732.1">
    <property type="nucleotide sequence ID" value="NZ_JAGFNZ010000002.1"/>
</dbReference>
<dbReference type="InterPro" id="IPR035474">
    <property type="entry name" value="SIS_Kpsf"/>
</dbReference>
<dbReference type="PANTHER" id="PTHR42745">
    <property type="match status" value="1"/>
</dbReference>
<dbReference type="InterPro" id="IPR001347">
    <property type="entry name" value="SIS_dom"/>
</dbReference>
<dbReference type="SUPFAM" id="SSF53697">
    <property type="entry name" value="SIS domain"/>
    <property type="match status" value="1"/>
</dbReference>
<dbReference type="InterPro" id="IPR046348">
    <property type="entry name" value="SIS_dom_sf"/>
</dbReference>
<protein>
    <submittedName>
        <fullName evidence="2">SIS domain-containing protein</fullName>
    </submittedName>
</protein>
<organism evidence="2 3">
    <name type="scientific">Caproiciproducens faecalis</name>
    <dbReference type="NCBI Taxonomy" id="2820301"/>
    <lineage>
        <taxon>Bacteria</taxon>
        <taxon>Bacillati</taxon>
        <taxon>Bacillota</taxon>
        <taxon>Clostridia</taxon>
        <taxon>Eubacteriales</taxon>
        <taxon>Acutalibacteraceae</taxon>
        <taxon>Caproiciproducens</taxon>
    </lineage>
</organism>
<dbReference type="EMBL" id="JAGFNZ010000002">
    <property type="protein sequence ID" value="MBW7572324.1"/>
    <property type="molecule type" value="Genomic_DNA"/>
</dbReference>
<dbReference type="Proteomes" id="UP000719942">
    <property type="component" value="Unassembled WGS sequence"/>
</dbReference>
<sequence>MIKKESREALHAFVSVAKEEFDGFAETISSQGYEKAVELILDAEKNGKRVHITGIGKPSHVAAYMASLLSSTGTPTYFLHGTEAVHGSCGQLVAGDVVICISNSGETAELKSTVAAIQNNGCKVISVTGNSESWLAKKGDACLFAGVGQEGGPLNRAPRLSVLAEMVVLQGLSVVLQVNRGITPKDYVKWHPGGTLGSLRENER</sequence>
<reference evidence="2 3" key="1">
    <citation type="submission" date="2021-03" db="EMBL/GenBank/DDBJ databases">
        <title>Caproiciproducens sp. nov. isolated from feces of cow.</title>
        <authorList>
            <person name="Choi J.-Y."/>
        </authorList>
    </citation>
    <scope>NUCLEOTIDE SEQUENCE [LARGE SCALE GENOMIC DNA]</scope>
    <source>
        <strain evidence="2 3">AGMB10547</strain>
    </source>
</reference>
<evidence type="ECO:0000313" key="3">
    <source>
        <dbReference type="Proteomes" id="UP000719942"/>
    </source>
</evidence>
<evidence type="ECO:0000259" key="1">
    <source>
        <dbReference type="PROSITE" id="PS51464"/>
    </source>
</evidence>
<dbReference type="Pfam" id="PF01380">
    <property type="entry name" value="SIS"/>
    <property type="match status" value="1"/>
</dbReference>
<proteinExistence type="predicted"/>
<gene>
    <name evidence="2" type="ORF">J5W02_05810</name>
</gene>
<dbReference type="CDD" id="cd05014">
    <property type="entry name" value="SIS_Kpsf"/>
    <property type="match status" value="1"/>
</dbReference>
<comment type="caution">
    <text evidence="2">The sequence shown here is derived from an EMBL/GenBank/DDBJ whole genome shotgun (WGS) entry which is preliminary data.</text>
</comment>